<dbReference type="RefSeq" id="XP_058339510.1">
    <property type="nucleotide sequence ID" value="XM_058489764.1"/>
</dbReference>
<feature type="region of interest" description="Disordered" evidence="1">
    <location>
        <begin position="33"/>
        <end position="106"/>
    </location>
</feature>
<dbReference type="Gene3D" id="1.10.10.60">
    <property type="entry name" value="Homeodomain-like"/>
    <property type="match status" value="1"/>
</dbReference>
<dbReference type="InterPro" id="IPR009057">
    <property type="entry name" value="Homeodomain-like_sf"/>
</dbReference>
<dbReference type="SUPFAM" id="SSF46689">
    <property type="entry name" value="Homeodomain-like"/>
    <property type="match status" value="1"/>
</dbReference>
<dbReference type="EMBL" id="JARTCD010000059">
    <property type="protein sequence ID" value="KAJ8654596.1"/>
    <property type="molecule type" value="Genomic_DNA"/>
</dbReference>
<dbReference type="CDD" id="cd00167">
    <property type="entry name" value="SANT"/>
    <property type="match status" value="1"/>
</dbReference>
<feature type="compositionally biased region" description="Basic and acidic residues" evidence="1">
    <location>
        <begin position="59"/>
        <end position="69"/>
    </location>
</feature>
<dbReference type="InterPro" id="IPR001005">
    <property type="entry name" value="SANT/Myb"/>
</dbReference>
<dbReference type="Proteomes" id="UP001234581">
    <property type="component" value="Unassembled WGS sequence"/>
</dbReference>
<feature type="domain" description="Myb-like" evidence="2">
    <location>
        <begin position="214"/>
        <end position="260"/>
    </location>
</feature>
<dbReference type="PROSITE" id="PS50090">
    <property type="entry name" value="MYB_LIKE"/>
    <property type="match status" value="1"/>
</dbReference>
<comment type="caution">
    <text evidence="3">The sequence shown here is derived from an EMBL/GenBank/DDBJ whole genome shotgun (WGS) entry which is preliminary data.</text>
</comment>
<evidence type="ECO:0000259" key="2">
    <source>
        <dbReference type="PROSITE" id="PS50090"/>
    </source>
</evidence>
<sequence length="289" mass="32273">MTQLNDYELERQRNIERNRELLAQLELPAAVSALGSVGGGGGAATPAPKARPKKKRDNKARVVKPDRPTRASSRLRGLEPPPFEITEDDTLSGTNEGGGNTNTVVDPELWDGRLLSGDEYFDEEVRKNAIRVDGHYAGWINPELVEKYHFEASAAEAWEKNGGGTFSFKDPTGTGKKKGGGRFNAKAAAQAMFKKNPNMYFYRHNEPGVEQWTGDWTEEEKKLFLEVAQKHGCGDKWGLFASYIPHRVGYQCSNFYRSEILPSGLIFDDNYKYTPSGRPIYVGNHRARG</sequence>
<gene>
    <name evidence="3" type="ORF">O0I10_009778</name>
</gene>
<keyword evidence="4" id="KW-1185">Reference proteome</keyword>
<proteinExistence type="predicted"/>
<reference evidence="3 4" key="1">
    <citation type="submission" date="2023-03" db="EMBL/GenBank/DDBJ databases">
        <title>Genome sequence of Lichtheimia ornata CBS 291.66.</title>
        <authorList>
            <person name="Mohabir J.T."/>
            <person name="Shea T.P."/>
            <person name="Kurbessoian T."/>
            <person name="Berby B."/>
            <person name="Fontaine J."/>
            <person name="Livny J."/>
            <person name="Gnirke A."/>
            <person name="Stajich J.E."/>
            <person name="Cuomo C.A."/>
        </authorList>
    </citation>
    <scope>NUCLEOTIDE SEQUENCE [LARGE SCALE GENOMIC DNA]</scope>
    <source>
        <strain evidence="3">CBS 291.66</strain>
    </source>
</reference>
<evidence type="ECO:0000256" key="1">
    <source>
        <dbReference type="SAM" id="MobiDB-lite"/>
    </source>
</evidence>
<name>A0AAD7UYV2_9FUNG</name>
<evidence type="ECO:0000313" key="4">
    <source>
        <dbReference type="Proteomes" id="UP001234581"/>
    </source>
</evidence>
<dbReference type="Pfam" id="PF00249">
    <property type="entry name" value="Myb_DNA-binding"/>
    <property type="match status" value="1"/>
</dbReference>
<organism evidence="3 4">
    <name type="scientific">Lichtheimia ornata</name>
    <dbReference type="NCBI Taxonomy" id="688661"/>
    <lineage>
        <taxon>Eukaryota</taxon>
        <taxon>Fungi</taxon>
        <taxon>Fungi incertae sedis</taxon>
        <taxon>Mucoromycota</taxon>
        <taxon>Mucoromycotina</taxon>
        <taxon>Mucoromycetes</taxon>
        <taxon>Mucorales</taxon>
        <taxon>Lichtheimiaceae</taxon>
        <taxon>Lichtheimia</taxon>
    </lineage>
</organism>
<dbReference type="AlphaFoldDB" id="A0AAD7UYV2"/>
<evidence type="ECO:0000313" key="3">
    <source>
        <dbReference type="EMBL" id="KAJ8654596.1"/>
    </source>
</evidence>
<accession>A0AAD7UYV2</accession>
<dbReference type="GeneID" id="83217183"/>
<protein>
    <recommendedName>
        <fullName evidence="2">Myb-like domain-containing protein</fullName>
    </recommendedName>
</protein>